<name>A0A0C9VD23_SPHS4</name>
<dbReference type="HOGENOM" id="CLU_1215445_0_0_1"/>
<keyword evidence="3" id="KW-1185">Reference proteome</keyword>
<feature type="region of interest" description="Disordered" evidence="1">
    <location>
        <begin position="60"/>
        <end position="92"/>
    </location>
</feature>
<feature type="compositionally biased region" description="Polar residues" evidence="1">
    <location>
        <begin position="33"/>
        <end position="50"/>
    </location>
</feature>
<organism evidence="2 3">
    <name type="scientific">Sphaerobolus stellatus (strain SS14)</name>
    <dbReference type="NCBI Taxonomy" id="990650"/>
    <lineage>
        <taxon>Eukaryota</taxon>
        <taxon>Fungi</taxon>
        <taxon>Dikarya</taxon>
        <taxon>Basidiomycota</taxon>
        <taxon>Agaricomycotina</taxon>
        <taxon>Agaricomycetes</taxon>
        <taxon>Phallomycetidae</taxon>
        <taxon>Geastrales</taxon>
        <taxon>Sphaerobolaceae</taxon>
        <taxon>Sphaerobolus</taxon>
    </lineage>
</organism>
<feature type="compositionally biased region" description="Polar residues" evidence="1">
    <location>
        <begin position="195"/>
        <end position="204"/>
    </location>
</feature>
<feature type="compositionally biased region" description="Low complexity" evidence="1">
    <location>
        <begin position="72"/>
        <end position="85"/>
    </location>
</feature>
<reference evidence="2 3" key="1">
    <citation type="submission" date="2014-06" db="EMBL/GenBank/DDBJ databases">
        <title>Evolutionary Origins and Diversification of the Mycorrhizal Mutualists.</title>
        <authorList>
            <consortium name="DOE Joint Genome Institute"/>
            <consortium name="Mycorrhizal Genomics Consortium"/>
            <person name="Kohler A."/>
            <person name="Kuo A."/>
            <person name="Nagy L.G."/>
            <person name="Floudas D."/>
            <person name="Copeland A."/>
            <person name="Barry K.W."/>
            <person name="Cichocki N."/>
            <person name="Veneault-Fourrey C."/>
            <person name="LaButti K."/>
            <person name="Lindquist E.A."/>
            <person name="Lipzen A."/>
            <person name="Lundell T."/>
            <person name="Morin E."/>
            <person name="Murat C."/>
            <person name="Riley R."/>
            <person name="Ohm R."/>
            <person name="Sun H."/>
            <person name="Tunlid A."/>
            <person name="Henrissat B."/>
            <person name="Grigoriev I.V."/>
            <person name="Hibbett D.S."/>
            <person name="Martin F."/>
        </authorList>
    </citation>
    <scope>NUCLEOTIDE SEQUENCE [LARGE SCALE GENOMIC DNA]</scope>
    <source>
        <strain evidence="2 3">SS14</strain>
    </source>
</reference>
<dbReference type="AlphaFoldDB" id="A0A0C9VD23"/>
<accession>A0A0C9VD23</accession>
<feature type="compositionally biased region" description="Low complexity" evidence="1">
    <location>
        <begin position="205"/>
        <end position="228"/>
    </location>
</feature>
<feature type="region of interest" description="Disordered" evidence="1">
    <location>
        <begin position="186"/>
        <end position="228"/>
    </location>
</feature>
<sequence length="228" mass="25273">MAQSHTAQTHDKAIKGLSRLQTLNNQLQTAHTELTKLKQSGTGNVDTSDMQDPETLFDHRLLESPPMNPTQTVTTSSRNSITSSSQHLSPAYVQAQSQTASTGYHYPQIYPPGSLPIVLSNAQSQYKNTVTTVLPVSQQGYYTYLNTQTMPYQYPSHLQPPKNGAYPPLNTSYSYYPSSDPSEIGHTFYPPNTLYPPQSSQSNAYNPLNTPNTYNSSPSYSPSQSHKY</sequence>
<evidence type="ECO:0000313" key="3">
    <source>
        <dbReference type="Proteomes" id="UP000054279"/>
    </source>
</evidence>
<proteinExistence type="predicted"/>
<gene>
    <name evidence="2" type="ORF">M422DRAFT_51516</name>
</gene>
<protein>
    <submittedName>
        <fullName evidence="2">Uncharacterized protein</fullName>
    </submittedName>
</protein>
<dbReference type="Proteomes" id="UP000054279">
    <property type="component" value="Unassembled WGS sequence"/>
</dbReference>
<dbReference type="EMBL" id="KN837189">
    <property type="protein sequence ID" value="KIJ35425.1"/>
    <property type="molecule type" value="Genomic_DNA"/>
</dbReference>
<feature type="region of interest" description="Disordered" evidence="1">
    <location>
        <begin position="33"/>
        <end position="52"/>
    </location>
</feature>
<evidence type="ECO:0000313" key="2">
    <source>
        <dbReference type="EMBL" id="KIJ35425.1"/>
    </source>
</evidence>
<evidence type="ECO:0000256" key="1">
    <source>
        <dbReference type="SAM" id="MobiDB-lite"/>
    </source>
</evidence>